<dbReference type="STRING" id="1122252.SAMN05660443_2079"/>
<dbReference type="AlphaFoldDB" id="A0A1I1HWY1"/>
<dbReference type="Proteomes" id="UP000199058">
    <property type="component" value="Unassembled WGS sequence"/>
</dbReference>
<protein>
    <submittedName>
        <fullName evidence="1">Uncharacterized protein</fullName>
    </submittedName>
</protein>
<name>A0A1I1HWY1_9GAMM</name>
<evidence type="ECO:0000313" key="1">
    <source>
        <dbReference type="EMBL" id="SFC28679.1"/>
    </source>
</evidence>
<dbReference type="EMBL" id="FOLH01000004">
    <property type="protein sequence ID" value="SFC28679.1"/>
    <property type="molecule type" value="Genomic_DNA"/>
</dbReference>
<reference evidence="1 2" key="1">
    <citation type="submission" date="2016-10" db="EMBL/GenBank/DDBJ databases">
        <authorList>
            <person name="de Groot N.N."/>
        </authorList>
    </citation>
    <scope>NUCLEOTIDE SEQUENCE [LARGE SCALE GENOMIC DNA]</scope>
    <source>
        <strain evidence="1 2">DSM 18438</strain>
    </source>
</reference>
<gene>
    <name evidence="1" type="ORF">SAMN05660443_2079</name>
</gene>
<dbReference type="RefSeq" id="WP_091963055.1">
    <property type="nucleotide sequence ID" value="NZ_FOLH01000004.1"/>
</dbReference>
<evidence type="ECO:0000313" key="2">
    <source>
        <dbReference type="Proteomes" id="UP000199058"/>
    </source>
</evidence>
<accession>A0A1I1HWY1</accession>
<sequence>MPELTAHQRYATLQNLGVTLWVARKRLVGAQPSVLCDWPAPEPQVSAREKLRAEIQPQPEPKKAPEITAQEVPLAPVLESPPQQQALPLVADVWLLANGWQLVMERQANQPLTQQTLSLLQSLLTAFYPGGLGILSQHRFQWPLPGVPVEAGDEEELNLSLRAFLTGAQFRQRLSGLLVFGSRASDLLTREAALSLPEVYAAPALDDLINRSEAKQHFWQQAGENGLRARFASSPLLL</sequence>
<dbReference type="OrthoDB" id="6362681at2"/>
<organism evidence="1 2">
    <name type="scientific">Marinospirillum celere</name>
    <dbReference type="NCBI Taxonomy" id="1122252"/>
    <lineage>
        <taxon>Bacteria</taxon>
        <taxon>Pseudomonadati</taxon>
        <taxon>Pseudomonadota</taxon>
        <taxon>Gammaproteobacteria</taxon>
        <taxon>Oceanospirillales</taxon>
        <taxon>Oceanospirillaceae</taxon>
        <taxon>Marinospirillum</taxon>
    </lineage>
</organism>
<proteinExistence type="predicted"/>
<keyword evidence="2" id="KW-1185">Reference proteome</keyword>